<feature type="domain" description="tRNAHis guanylyltransferase catalytic" evidence="12">
    <location>
        <begin position="40"/>
        <end position="169"/>
    </location>
</feature>
<keyword evidence="5 11" id="KW-0548">Nucleotidyltransferase</keyword>
<evidence type="ECO:0000256" key="5">
    <source>
        <dbReference type="ARBA" id="ARBA00022695"/>
    </source>
</evidence>
<feature type="domain" description="Thg1 C-terminal" evidence="13">
    <location>
        <begin position="172"/>
        <end position="283"/>
    </location>
</feature>
<dbReference type="EC" id="2.7.7.79" evidence="11"/>
<dbReference type="GO" id="GO:0016779">
    <property type="term" value="F:nucleotidyltransferase activity"/>
    <property type="evidence" value="ECO:0007669"/>
    <property type="project" value="UniProtKB-KW"/>
</dbReference>
<keyword evidence="3 11" id="KW-0808">Transferase</keyword>
<dbReference type="RefSeq" id="XP_014665991.1">
    <property type="nucleotide sequence ID" value="XM_014810505.1"/>
</dbReference>
<evidence type="ECO:0000256" key="8">
    <source>
        <dbReference type="ARBA" id="ARBA00022842"/>
    </source>
</evidence>
<dbReference type="InterPro" id="IPR025845">
    <property type="entry name" value="Thg1_C_dom"/>
</dbReference>
<comment type="similarity">
    <text evidence="2 11">Belongs to the tRNA(His) guanylyltransferase family.</text>
</comment>
<keyword evidence="6 11" id="KW-0479">Metal-binding</keyword>
<keyword evidence="14" id="KW-1185">Reference proteome</keyword>
<evidence type="ECO:0000313" key="15">
    <source>
        <dbReference type="RefSeq" id="XP_014665991.1"/>
    </source>
</evidence>
<evidence type="ECO:0000313" key="14">
    <source>
        <dbReference type="Proteomes" id="UP000695022"/>
    </source>
</evidence>
<protein>
    <recommendedName>
        <fullName evidence="11">tRNA(His) guanylyltransferase</fullName>
        <ecNumber evidence="11">2.7.7.79</ecNumber>
    </recommendedName>
    <alternativeName>
        <fullName evidence="11">tRNA-histidine guanylyltransferase</fullName>
    </alternativeName>
</protein>
<dbReference type="GeneID" id="106807974"/>
<evidence type="ECO:0000256" key="1">
    <source>
        <dbReference type="ARBA" id="ARBA00001946"/>
    </source>
</evidence>
<dbReference type="PIRSF" id="PIRSF028980">
    <property type="entry name" value="tRNAHis_guanylyltransferase"/>
    <property type="match status" value="1"/>
</dbReference>
<keyword evidence="7 11" id="KW-0547">Nucleotide-binding</keyword>
<organism evidence="14 15">
    <name type="scientific">Priapulus caudatus</name>
    <name type="common">Priapulid worm</name>
    <dbReference type="NCBI Taxonomy" id="37621"/>
    <lineage>
        <taxon>Eukaryota</taxon>
        <taxon>Metazoa</taxon>
        <taxon>Ecdysozoa</taxon>
        <taxon>Scalidophora</taxon>
        <taxon>Priapulida</taxon>
        <taxon>Priapulimorpha</taxon>
        <taxon>Priapulimorphida</taxon>
        <taxon>Priapulidae</taxon>
        <taxon>Priapulus</taxon>
    </lineage>
</organism>
<dbReference type="PANTHER" id="PTHR12729">
    <property type="entry name" value="TRNA(HIS) GUANYLYLTRANSFERASE-RELATED"/>
    <property type="match status" value="1"/>
</dbReference>
<evidence type="ECO:0000256" key="7">
    <source>
        <dbReference type="ARBA" id="ARBA00022741"/>
    </source>
</evidence>
<keyword evidence="9 11" id="KW-0342">GTP-binding</keyword>
<keyword evidence="4 11" id="KW-0819">tRNA processing</keyword>
<dbReference type="InterPro" id="IPR007537">
    <property type="entry name" value="tRNAHis_GuaTrfase_Thg1"/>
</dbReference>
<comment type="cofactor">
    <cofactor evidence="1 11">
        <name>Mg(2+)</name>
        <dbReference type="ChEBI" id="CHEBI:18420"/>
    </cofactor>
</comment>
<accession>A0ABM1E1C0</accession>
<keyword evidence="8 11" id="KW-0460">Magnesium</keyword>
<reference evidence="15" key="1">
    <citation type="submission" date="2025-08" db="UniProtKB">
        <authorList>
            <consortium name="RefSeq"/>
        </authorList>
    </citation>
    <scope>IDENTIFICATION</scope>
</reference>
<comment type="catalytic activity">
    <reaction evidence="10 11">
        <text>a 5'-end ribonucleotide-tRNA(His) + GTP + ATP + H2O = a 5'-end phospho-guanosine-ribonucleotide-tRNA(His) + AMP + 2 diphosphate + H(+)</text>
        <dbReference type="Rhea" id="RHEA:54564"/>
        <dbReference type="Rhea" id="RHEA-COMP:14193"/>
        <dbReference type="Rhea" id="RHEA-COMP:14917"/>
        <dbReference type="ChEBI" id="CHEBI:15377"/>
        <dbReference type="ChEBI" id="CHEBI:15378"/>
        <dbReference type="ChEBI" id="CHEBI:30616"/>
        <dbReference type="ChEBI" id="CHEBI:33019"/>
        <dbReference type="ChEBI" id="CHEBI:37565"/>
        <dbReference type="ChEBI" id="CHEBI:138282"/>
        <dbReference type="ChEBI" id="CHEBI:141847"/>
        <dbReference type="ChEBI" id="CHEBI:456215"/>
        <dbReference type="EC" id="2.7.7.79"/>
    </reaction>
</comment>
<dbReference type="Pfam" id="PF04446">
    <property type="entry name" value="Thg1"/>
    <property type="match status" value="1"/>
</dbReference>
<gene>
    <name evidence="15" type="primary">LOC106807974</name>
</gene>
<dbReference type="Gene3D" id="3.30.70.3000">
    <property type="match status" value="1"/>
</dbReference>
<dbReference type="Proteomes" id="UP000695022">
    <property type="component" value="Unplaced"/>
</dbReference>
<name>A0ABM1E1C0_PRICU</name>
<evidence type="ECO:0000259" key="13">
    <source>
        <dbReference type="Pfam" id="PF14413"/>
    </source>
</evidence>
<evidence type="ECO:0000256" key="2">
    <source>
        <dbReference type="ARBA" id="ARBA00010113"/>
    </source>
</evidence>
<evidence type="ECO:0000259" key="12">
    <source>
        <dbReference type="Pfam" id="PF04446"/>
    </source>
</evidence>
<evidence type="ECO:0000256" key="6">
    <source>
        <dbReference type="ARBA" id="ARBA00022723"/>
    </source>
</evidence>
<dbReference type="Pfam" id="PF14413">
    <property type="entry name" value="Thg1C"/>
    <property type="match status" value="1"/>
</dbReference>
<evidence type="ECO:0000256" key="4">
    <source>
        <dbReference type="ARBA" id="ARBA00022694"/>
    </source>
</evidence>
<evidence type="ECO:0000256" key="10">
    <source>
        <dbReference type="ARBA" id="ARBA00047281"/>
    </source>
</evidence>
<proteinExistence type="inferred from homology"/>
<evidence type="ECO:0000256" key="9">
    <source>
        <dbReference type="ARBA" id="ARBA00023134"/>
    </source>
</evidence>
<dbReference type="InterPro" id="IPR024956">
    <property type="entry name" value="tRNAHis_GuaTrfase_cat"/>
</dbReference>
<dbReference type="InterPro" id="IPR038469">
    <property type="entry name" value="tRNAHis_GuaTrfase_Thg1_sf"/>
</dbReference>
<sequence length="301" mass="34781">MSTTLKRVKCNAKQLNIITTLFNCKAVCKYIATKMANSKYEYVRHFEKHDSCLPNCWIIVRVDGKAFHRFADAHAFTKPNDVNGIKLMTRCAHNVMTEFTEMVLAYGQSDEYSFVFKKETQAYKRRESKLMTNVASLFASSYVFHWPEFFPNVKLLYPPSFDGRVVIYPSDQNLRDYLSWRQADCHINNLYNTAFWALVQEGGLSNKEAQTRLSGTFSSNKNEILFSEFGINYNQEPEILKKGTILLRKEIAEEVTITDHKTKEPKSVTKVRKKIEAVNCDLIGDTFWVEHPYLLNTVGTC</sequence>
<evidence type="ECO:0000256" key="3">
    <source>
        <dbReference type="ARBA" id="ARBA00022679"/>
    </source>
</evidence>
<evidence type="ECO:0000256" key="11">
    <source>
        <dbReference type="PIRNR" id="PIRNR028980"/>
    </source>
</evidence>
<dbReference type="PANTHER" id="PTHR12729:SF6">
    <property type="entry name" value="TRNA(HIS) GUANYLYLTRANSFERASE-RELATED"/>
    <property type="match status" value="1"/>
</dbReference>
<comment type="function">
    <text evidence="11">Adds a GMP to the 5'-end of tRNA(His) after transcription and RNase P cleavage.</text>
</comment>